<keyword evidence="3" id="KW-1185">Reference proteome</keyword>
<name>A0A2C5X6Q9_9PEZI</name>
<feature type="compositionally biased region" description="Basic and acidic residues" evidence="1">
    <location>
        <begin position="448"/>
        <end position="473"/>
    </location>
</feature>
<evidence type="ECO:0000313" key="3">
    <source>
        <dbReference type="Proteomes" id="UP000222788"/>
    </source>
</evidence>
<feature type="region of interest" description="Disordered" evidence="1">
    <location>
        <begin position="331"/>
        <end position="355"/>
    </location>
</feature>
<dbReference type="AlphaFoldDB" id="A0A2C5X6Q9"/>
<dbReference type="Proteomes" id="UP000222788">
    <property type="component" value="Unassembled WGS sequence"/>
</dbReference>
<reference evidence="2 3" key="1">
    <citation type="journal article" date="2013" name="Fungal Biol.">
        <title>Analysis of microsatellite markers in the genome of the plant pathogen Ceratocystis fimbriata.</title>
        <authorList>
            <person name="Simpson M.C."/>
            <person name="Wilken P.M."/>
            <person name="Coetzee M.P."/>
            <person name="Wingfield M.J."/>
            <person name="Wingfield B.D."/>
        </authorList>
    </citation>
    <scope>NUCLEOTIDE SEQUENCE [LARGE SCALE GENOMIC DNA]</scope>
    <source>
        <strain evidence="2 3">CBS 114723</strain>
    </source>
</reference>
<evidence type="ECO:0000256" key="1">
    <source>
        <dbReference type="SAM" id="MobiDB-lite"/>
    </source>
</evidence>
<proteinExistence type="predicted"/>
<feature type="compositionally biased region" description="Basic and acidic residues" evidence="1">
    <location>
        <begin position="270"/>
        <end position="297"/>
    </location>
</feature>
<feature type="compositionally biased region" description="Polar residues" evidence="1">
    <location>
        <begin position="15"/>
        <end position="49"/>
    </location>
</feature>
<protein>
    <submittedName>
        <fullName evidence="2">Uncharacterized protein</fullName>
    </submittedName>
</protein>
<reference evidence="2 3" key="2">
    <citation type="journal article" date="2013" name="IMA Fungus">
        <title>IMA Genome-F 1: Ceratocystis fimbriata: Draft nuclear genome sequence for the plant pathogen, Ceratocystis fimbriata.</title>
        <authorList>
            <person name="Wilken P.M."/>
            <person name="Steenkamp E.T."/>
            <person name="Wingfield M.J."/>
            <person name="de Beer Z.W."/>
            <person name="Wingfield B.D."/>
        </authorList>
    </citation>
    <scope>NUCLEOTIDE SEQUENCE [LARGE SCALE GENOMIC DNA]</scope>
    <source>
        <strain evidence="2 3">CBS 114723</strain>
    </source>
</reference>
<feature type="region of interest" description="Disordered" evidence="1">
    <location>
        <begin position="1"/>
        <end position="49"/>
    </location>
</feature>
<gene>
    <name evidence="2" type="ORF">CFIMG_002801RA</name>
</gene>
<sequence>MAFQTRASQRVVLATETQQREGSASAPSQTSRSRRGTQTPTQVSPASQTWVLFPPVAGSEAHTTSSYLTINDSFKSHSDIGTSVDQSDLHSQSAHGNHHDFEDDEEEDEEDDDAELDVLDSHLADFRTIPNIISPASTTVLPVHDGLGSFRLPTHSTSRHLQEQLYAFEQFNPHNVHQNPTGAIRHNINAPITTEIDTENLEVAERNERIEAWKREHSRALLEEIQKETRRQRRLSQASAARGKRPSVASASVHSEAIVEESEAGLATEDAEKMEWHEDSSDNKAKEDATDDEEKPHGFLDRITKKVIKDMLDIDDHTLAILVGEAYVTDDDDDTQATPRASSPVRGGPNMAKEDSSWQLRMVESVARELGLFVNTVTPHPHPGAFSMYKRVQQDCIPYAGLEVIPESTPAAPKQSLSLLESLSQSALQFKPSFSLLQPTNSDLPKATADRSGDTKKPQARTETEGHGNNERFTQEEWEKDLDIKLVFRYLRSRFVPGSSSSNISTASANHPVTSSPMDPAAKAARIRQHHPLIGGRVPADRRAFKATAPGSPVALRHGSTCSQSTRRSARRSSASSRHYWDIGGSIGTGSVVATATNGPMGAWGEV</sequence>
<feature type="region of interest" description="Disordered" evidence="1">
    <location>
        <begin position="225"/>
        <end position="297"/>
    </location>
</feature>
<evidence type="ECO:0000313" key="2">
    <source>
        <dbReference type="EMBL" id="PHH53965.1"/>
    </source>
</evidence>
<organism evidence="2 3">
    <name type="scientific">Ceratocystis fimbriata CBS 114723</name>
    <dbReference type="NCBI Taxonomy" id="1035309"/>
    <lineage>
        <taxon>Eukaryota</taxon>
        <taxon>Fungi</taxon>
        <taxon>Dikarya</taxon>
        <taxon>Ascomycota</taxon>
        <taxon>Pezizomycotina</taxon>
        <taxon>Sordariomycetes</taxon>
        <taxon>Hypocreomycetidae</taxon>
        <taxon>Microascales</taxon>
        <taxon>Ceratocystidaceae</taxon>
        <taxon>Ceratocystis</taxon>
    </lineage>
</organism>
<dbReference type="OrthoDB" id="5402147at2759"/>
<feature type="compositionally biased region" description="Acidic residues" evidence="1">
    <location>
        <begin position="102"/>
        <end position="114"/>
    </location>
</feature>
<accession>A0A2C5X6Q9</accession>
<dbReference type="EMBL" id="APWK03000034">
    <property type="protein sequence ID" value="PHH53965.1"/>
    <property type="molecule type" value="Genomic_DNA"/>
</dbReference>
<feature type="compositionally biased region" description="Low complexity" evidence="1">
    <location>
        <begin position="560"/>
        <end position="577"/>
    </location>
</feature>
<feature type="compositionally biased region" description="Polar residues" evidence="1">
    <location>
        <begin position="79"/>
        <end position="95"/>
    </location>
</feature>
<comment type="caution">
    <text evidence="2">The sequence shown here is derived from an EMBL/GenBank/DDBJ whole genome shotgun (WGS) entry which is preliminary data.</text>
</comment>
<feature type="region of interest" description="Disordered" evidence="1">
    <location>
        <begin position="551"/>
        <end position="577"/>
    </location>
</feature>
<feature type="region of interest" description="Disordered" evidence="1">
    <location>
        <begin position="79"/>
        <end position="114"/>
    </location>
</feature>
<feature type="region of interest" description="Disordered" evidence="1">
    <location>
        <begin position="437"/>
        <end position="473"/>
    </location>
</feature>